<proteinExistence type="predicted"/>
<feature type="region of interest" description="Disordered" evidence="1">
    <location>
        <begin position="278"/>
        <end position="306"/>
    </location>
</feature>
<organism evidence="3 4">
    <name type="scientific">Kwoniella dendrophila CBS 6074</name>
    <dbReference type="NCBI Taxonomy" id="1295534"/>
    <lineage>
        <taxon>Eukaryota</taxon>
        <taxon>Fungi</taxon>
        <taxon>Dikarya</taxon>
        <taxon>Basidiomycota</taxon>
        <taxon>Agaricomycotina</taxon>
        <taxon>Tremellomycetes</taxon>
        <taxon>Tremellales</taxon>
        <taxon>Cryptococcaceae</taxon>
        <taxon>Kwoniella</taxon>
    </lineage>
</organism>
<feature type="compositionally biased region" description="Polar residues" evidence="1">
    <location>
        <begin position="278"/>
        <end position="296"/>
    </location>
</feature>
<dbReference type="InterPro" id="IPR000195">
    <property type="entry name" value="Rab-GAP-TBC_dom"/>
</dbReference>
<protein>
    <recommendedName>
        <fullName evidence="2">Rab-GAP TBC domain-containing protein</fullName>
    </recommendedName>
</protein>
<feature type="compositionally biased region" description="Basic and acidic residues" evidence="1">
    <location>
        <begin position="891"/>
        <end position="907"/>
    </location>
</feature>
<feature type="domain" description="Rab-GAP TBC" evidence="2">
    <location>
        <begin position="237"/>
        <end position="490"/>
    </location>
</feature>
<feature type="region of interest" description="Disordered" evidence="1">
    <location>
        <begin position="209"/>
        <end position="229"/>
    </location>
</feature>
<feature type="compositionally biased region" description="Polar residues" evidence="1">
    <location>
        <begin position="124"/>
        <end position="134"/>
    </location>
</feature>
<feature type="compositionally biased region" description="Low complexity" evidence="1">
    <location>
        <begin position="922"/>
        <end position="933"/>
    </location>
</feature>
<feature type="compositionally biased region" description="Low complexity" evidence="1">
    <location>
        <begin position="780"/>
        <end position="803"/>
    </location>
</feature>
<dbReference type="Gene3D" id="1.10.472.80">
    <property type="entry name" value="Ypt/Rab-GAP domain of gyp1p, domain 3"/>
    <property type="match status" value="1"/>
</dbReference>
<reference evidence="3 4" key="1">
    <citation type="submission" date="2024-01" db="EMBL/GenBank/DDBJ databases">
        <title>Comparative genomics of Cryptococcus and Kwoniella reveals pathogenesis evolution and contrasting modes of karyotype evolution via chromosome fusion or intercentromeric recombination.</title>
        <authorList>
            <person name="Coelho M.A."/>
            <person name="David-Palma M."/>
            <person name="Shea T."/>
            <person name="Bowers K."/>
            <person name="McGinley-Smith S."/>
            <person name="Mohammad A.W."/>
            <person name="Gnirke A."/>
            <person name="Yurkov A.M."/>
            <person name="Nowrousian M."/>
            <person name="Sun S."/>
            <person name="Cuomo C.A."/>
            <person name="Heitman J."/>
        </authorList>
    </citation>
    <scope>NUCLEOTIDE SEQUENCE [LARGE SCALE GENOMIC DNA]</scope>
    <source>
        <strain evidence="3 4">CBS 6074</strain>
    </source>
</reference>
<dbReference type="Proteomes" id="UP001355207">
    <property type="component" value="Chromosome 1"/>
</dbReference>
<keyword evidence="4" id="KW-1185">Reference proteome</keyword>
<feature type="compositionally biased region" description="Polar residues" evidence="1">
    <location>
        <begin position="729"/>
        <end position="742"/>
    </location>
</feature>
<feature type="compositionally biased region" description="Polar residues" evidence="1">
    <location>
        <begin position="701"/>
        <end position="721"/>
    </location>
</feature>
<evidence type="ECO:0000259" key="2">
    <source>
        <dbReference type="PROSITE" id="PS50086"/>
    </source>
</evidence>
<evidence type="ECO:0000313" key="4">
    <source>
        <dbReference type="Proteomes" id="UP001355207"/>
    </source>
</evidence>
<dbReference type="AlphaFoldDB" id="A0AAX4JJ47"/>
<dbReference type="RefSeq" id="XP_066072198.1">
    <property type="nucleotide sequence ID" value="XM_066216101.1"/>
</dbReference>
<sequence length="933" mass="104398">MSYQEDEEENERLFAFQRLLDGSSNASDPNVDLPTLRQSCQIGIPDHPPHLRPLAYSLLLETIPTEKRLWKSTLRSQRERYYNLVKTFMEELESQPSSSSSTHDRLILYISRDLKSLKSSFWRTRTNPSKSSPFNPLEDPNSPKGNVQDEGDYLSDDSIDQGNEDGKNMIEPILSRRALFKRIDLLNEVEHKGGFSKADSSSVSDYNFKTQDVSQSSNSNLESEETPEIMSPKITLSIDSSPFDSTQQPILSRFRLDARKPAPLNISSLQPDSLNISTQLENGQSNSSDKPNSPITLLSPKPLPTGSTSTPISAFSGSLYYPETHLESLTRLIYIIFRLNPQLEYQLSFINIISTFYLIHSGSSSLLIPETNQSKFSRKSKGKGKGKDKYQSTVTKIEDTSLLDYIEENTFWFLSSFLNEVDQIWLNPQTNLNKLNSRLHYMNLPLHDILINQRRLDTKLYAFRWSNDLFLTDLPKSIIPKLFDFILSEPLSTPDKQPKVDLAVDIELSMILLVKDILLETTQPGKHVGLWETDNFQEENRYTNQTKEEDDDDDENAIFVRNLQILRNYPIRLVGGIENIIDMANQLRNARSKAESNGEQIDSYIPPPKVDITPKSQSQMKTSSSWSKALGSLWGGSASKDINSGGTEHNDVIFTDENQNQNQNQNAVPTNNMMERITSRERSDTLDSSLTTSSIQERLSALTTSTPAAKINSPSNGNSSLPRPLILGSSASKINLPSNIIGSNSNSRRSSAASSHSHVASNWVKTNNNIVSSGNRRDSSSSYTTSSSNVSSPNRRNSPPTTSLSYNHERGFSSPPPLTTSASYLRSPPAANTSPINGANGGLYRIGSRQRSRSSLGEHISTTNQNQNQNQIKRDLNYGESPTGDANDQTPEVKSRSRLDSEEDRSITPRPISLTLSDYYRSNSNSNSDVEDQ</sequence>
<dbReference type="PROSITE" id="PS50086">
    <property type="entry name" value="TBC_RABGAP"/>
    <property type="match status" value="1"/>
</dbReference>
<dbReference type="SMART" id="SM00164">
    <property type="entry name" value="TBC"/>
    <property type="match status" value="1"/>
</dbReference>
<dbReference type="EMBL" id="CP144098">
    <property type="protein sequence ID" value="WWC85435.1"/>
    <property type="molecule type" value="Genomic_DNA"/>
</dbReference>
<feature type="compositionally biased region" description="Acidic residues" evidence="1">
    <location>
        <begin position="149"/>
        <end position="163"/>
    </location>
</feature>
<feature type="region of interest" description="Disordered" evidence="1">
    <location>
        <begin position="124"/>
        <end position="170"/>
    </location>
</feature>
<feature type="compositionally biased region" description="Polar residues" evidence="1">
    <location>
        <begin position="819"/>
        <end position="837"/>
    </location>
</feature>
<dbReference type="GeneID" id="91090970"/>
<feature type="region of interest" description="Disordered" evidence="1">
    <location>
        <begin position="701"/>
        <end position="933"/>
    </location>
</feature>
<dbReference type="InterPro" id="IPR035969">
    <property type="entry name" value="Rab-GAP_TBC_sf"/>
</dbReference>
<name>A0AAX4JJ47_9TREE</name>
<evidence type="ECO:0000313" key="3">
    <source>
        <dbReference type="EMBL" id="WWC85435.1"/>
    </source>
</evidence>
<gene>
    <name evidence="3" type="ORF">L201_000298</name>
</gene>
<dbReference type="SUPFAM" id="SSF47923">
    <property type="entry name" value="Ypt/Rab-GAP domain of gyp1p"/>
    <property type="match status" value="2"/>
</dbReference>
<feature type="compositionally biased region" description="Low complexity" evidence="1">
    <location>
        <begin position="743"/>
        <end position="762"/>
    </location>
</feature>
<accession>A0AAX4JJ47</accession>
<evidence type="ECO:0000256" key="1">
    <source>
        <dbReference type="SAM" id="MobiDB-lite"/>
    </source>
</evidence>